<dbReference type="EMBL" id="LNQE01001504">
    <property type="protein sequence ID" value="KUG16274.1"/>
    <property type="molecule type" value="Genomic_DNA"/>
</dbReference>
<feature type="region of interest" description="Disordered" evidence="1">
    <location>
        <begin position="248"/>
        <end position="279"/>
    </location>
</feature>
<name>A0A0W8F6S4_9ZZZZ</name>
<protein>
    <recommendedName>
        <fullName evidence="3">PEGA domain-containing protein</fullName>
    </recommendedName>
</protein>
<organism evidence="2">
    <name type="scientific">hydrocarbon metagenome</name>
    <dbReference type="NCBI Taxonomy" id="938273"/>
    <lineage>
        <taxon>unclassified sequences</taxon>
        <taxon>metagenomes</taxon>
        <taxon>ecological metagenomes</taxon>
    </lineage>
</organism>
<reference evidence="2" key="1">
    <citation type="journal article" date="2015" name="Proc. Natl. Acad. Sci. U.S.A.">
        <title>Networks of energetic and metabolic interactions define dynamics in microbial communities.</title>
        <authorList>
            <person name="Embree M."/>
            <person name="Liu J.K."/>
            <person name="Al-Bassam M.M."/>
            <person name="Zengler K."/>
        </authorList>
    </citation>
    <scope>NUCLEOTIDE SEQUENCE</scope>
</reference>
<dbReference type="AlphaFoldDB" id="A0A0W8F6S4"/>
<evidence type="ECO:0008006" key="3">
    <source>
        <dbReference type="Google" id="ProtNLM"/>
    </source>
</evidence>
<proteinExistence type="predicted"/>
<sequence>MRTMSLKLILLALIVALATPLAQSAEGETAPAIGQLYPVDWLEGAYVTPIDRASLMDPGIAGMVRWLDSPVPSYPWYSSDLTFSRHMAPSSTFAPYREYYYAQAIPMDGEIVSNPVKFNVTQSPPSYLYYGNGQGLAYAQYLSITAPQANDLWIRGRQNWTQYLVSPVGTTLDLVGRVPLGGTGGFFESITNGTNAQRSRIYQFHQGYNSMKYRADEMGRHMLYFVVDNQPSNVIIIDVFAQAPSAQPPIYPTEAGQSEQSAPSPSTLQPSAAPSSGDTPVSILYPGKSAFQVYVDGALVGVGQNGVFNLSVQGGVNHVISIWDGFWMYENDILFPAGVPKEIHVEGV</sequence>
<accession>A0A0W8F6S4</accession>
<comment type="caution">
    <text evidence="2">The sequence shown here is derived from an EMBL/GenBank/DDBJ whole genome shotgun (WGS) entry which is preliminary data.</text>
</comment>
<feature type="compositionally biased region" description="Polar residues" evidence="1">
    <location>
        <begin position="255"/>
        <end position="279"/>
    </location>
</feature>
<evidence type="ECO:0000256" key="1">
    <source>
        <dbReference type="SAM" id="MobiDB-lite"/>
    </source>
</evidence>
<gene>
    <name evidence="2" type="ORF">ASZ90_014061</name>
</gene>
<evidence type="ECO:0000313" key="2">
    <source>
        <dbReference type="EMBL" id="KUG16274.1"/>
    </source>
</evidence>